<dbReference type="InterPro" id="IPR027417">
    <property type="entry name" value="P-loop_NTPase"/>
</dbReference>
<reference evidence="3 5" key="2">
    <citation type="submission" date="2018-06" db="EMBL/GenBank/DDBJ databases">
        <authorList>
            <consortium name="Pathogen Informatics"/>
            <person name="Doyle S."/>
        </authorList>
    </citation>
    <scope>NUCLEOTIDE SEQUENCE [LARGE SCALE GENOMIC DNA]</scope>
    <source>
        <strain evidence="3 5">NCTC11991</strain>
    </source>
</reference>
<dbReference type="AlphaFoldDB" id="A0A378L4A8"/>
<evidence type="ECO:0000313" key="2">
    <source>
        <dbReference type="EMBL" id="KTD77142.1"/>
    </source>
</evidence>
<dbReference type="GO" id="GO:0016301">
    <property type="term" value="F:kinase activity"/>
    <property type="evidence" value="ECO:0007669"/>
    <property type="project" value="UniProtKB-KW"/>
</dbReference>
<sequence length="204" mass="22685">MIADILCTMVVAMTILAVCGPIGSDFKGLSEQCYSLLNKEKTLLINSSAYNSSELLLSAIENARCDVIVFGPDIFLDEKLRSKFDVKVFVELDSDLCLANYLKSFASNAPSLEERLNSYFSEVQPLNEKIRSSAKFANLRRPQASSNDKLIELLIDGKGQTLKKSQTDSGSLPRDMFWKSESQPQQTGLDSQDTSVEYLKSECK</sequence>
<keyword evidence="3" id="KW-0808">Transferase</keyword>
<dbReference type="Proteomes" id="UP000255110">
    <property type="component" value="Unassembled WGS sequence"/>
</dbReference>
<evidence type="ECO:0000313" key="5">
    <source>
        <dbReference type="Proteomes" id="UP000255110"/>
    </source>
</evidence>
<protein>
    <submittedName>
        <fullName evidence="3">Uridine/cytidine kinase</fullName>
    </submittedName>
</protein>
<gene>
    <name evidence="2" type="ORF">Lstg_2234</name>
    <name evidence="3" type="ORF">NCTC11991_00201</name>
</gene>
<accession>A0A378L4A8</accession>
<feature type="region of interest" description="Disordered" evidence="1">
    <location>
        <begin position="161"/>
        <end position="204"/>
    </location>
</feature>
<dbReference type="Gene3D" id="3.40.50.300">
    <property type="entry name" value="P-loop containing nucleotide triphosphate hydrolases"/>
    <property type="match status" value="1"/>
</dbReference>
<dbReference type="Proteomes" id="UP000054820">
    <property type="component" value="Unassembled WGS sequence"/>
</dbReference>
<feature type="compositionally biased region" description="Polar residues" evidence="1">
    <location>
        <begin position="180"/>
        <end position="195"/>
    </location>
</feature>
<dbReference type="STRING" id="460.Lstg_2234"/>
<keyword evidence="3" id="KW-0418">Kinase</keyword>
<dbReference type="RefSeq" id="WP_115324522.1">
    <property type="nucleotide sequence ID" value="NZ_CBCRVJ010000013.1"/>
</dbReference>
<evidence type="ECO:0000313" key="4">
    <source>
        <dbReference type="Proteomes" id="UP000054820"/>
    </source>
</evidence>
<reference evidence="2 4" key="1">
    <citation type="submission" date="2015-11" db="EMBL/GenBank/DDBJ databases">
        <title>Genomic analysis of 38 Legionella species identifies large and diverse effector repertoires.</title>
        <authorList>
            <person name="Burstein D."/>
            <person name="Amaro F."/>
            <person name="Zusman T."/>
            <person name="Lifshitz Z."/>
            <person name="Cohen O."/>
            <person name="Gilbert J.A."/>
            <person name="Pupko T."/>
            <person name="Shuman H.A."/>
            <person name="Segal G."/>
        </authorList>
    </citation>
    <scope>NUCLEOTIDE SEQUENCE [LARGE SCALE GENOMIC DNA]</scope>
    <source>
        <strain evidence="2 4">SC-18-C9</strain>
    </source>
</reference>
<evidence type="ECO:0000313" key="3">
    <source>
        <dbReference type="EMBL" id="STY21633.1"/>
    </source>
</evidence>
<organism evidence="3 5">
    <name type="scientific">Legionella steigerwaltii</name>
    <dbReference type="NCBI Taxonomy" id="460"/>
    <lineage>
        <taxon>Bacteria</taxon>
        <taxon>Pseudomonadati</taxon>
        <taxon>Pseudomonadota</taxon>
        <taxon>Gammaproteobacteria</taxon>
        <taxon>Legionellales</taxon>
        <taxon>Legionellaceae</taxon>
        <taxon>Legionella</taxon>
    </lineage>
</organism>
<evidence type="ECO:0000256" key="1">
    <source>
        <dbReference type="SAM" id="MobiDB-lite"/>
    </source>
</evidence>
<dbReference type="EMBL" id="UGOY01000001">
    <property type="protein sequence ID" value="STY21633.1"/>
    <property type="molecule type" value="Genomic_DNA"/>
</dbReference>
<name>A0A378L4A8_9GAMM</name>
<dbReference type="EMBL" id="LNYZ01000014">
    <property type="protein sequence ID" value="KTD77142.1"/>
    <property type="molecule type" value="Genomic_DNA"/>
</dbReference>
<keyword evidence="4" id="KW-1185">Reference proteome</keyword>
<proteinExistence type="predicted"/>